<evidence type="ECO:0000313" key="3">
    <source>
        <dbReference type="Proteomes" id="UP000595197"/>
    </source>
</evidence>
<evidence type="ECO:0000256" key="1">
    <source>
        <dbReference type="SAM" id="MobiDB-lite"/>
    </source>
</evidence>
<name>A0ABX7BC83_9PROT</name>
<feature type="compositionally biased region" description="Polar residues" evidence="1">
    <location>
        <begin position="61"/>
        <end position="81"/>
    </location>
</feature>
<accession>A0ABX7BC83</accession>
<dbReference type="EMBL" id="CP067420">
    <property type="protein sequence ID" value="QQP90903.1"/>
    <property type="molecule type" value="Genomic_DNA"/>
</dbReference>
<organism evidence="2 3">
    <name type="scientific">Skermanella cutis</name>
    <dbReference type="NCBI Taxonomy" id="2775420"/>
    <lineage>
        <taxon>Bacteria</taxon>
        <taxon>Pseudomonadati</taxon>
        <taxon>Pseudomonadota</taxon>
        <taxon>Alphaproteobacteria</taxon>
        <taxon>Rhodospirillales</taxon>
        <taxon>Azospirillaceae</taxon>
        <taxon>Skermanella</taxon>
    </lineage>
</organism>
<dbReference type="RefSeq" id="WP_201078310.1">
    <property type="nucleotide sequence ID" value="NZ_CP067420.1"/>
</dbReference>
<protein>
    <submittedName>
        <fullName evidence="2">Uncharacterized protein</fullName>
    </submittedName>
</protein>
<sequence>MNVNIPPVQPPIVAKPYNAASAAYAVNPAMAAAMQTATVTRTQTVQAPAPVYKAEAPRRAMSSTETGQSVDTTAQALSTRTSGGGAAKGRGSLVDIRA</sequence>
<reference evidence="2" key="1">
    <citation type="submission" date="2021-02" db="EMBL/GenBank/DDBJ databases">
        <title>Skermanella TT6 skin isolate.</title>
        <authorList>
            <person name="Lee K."/>
            <person name="Ganzorig M."/>
        </authorList>
    </citation>
    <scope>NUCLEOTIDE SEQUENCE</scope>
    <source>
        <strain evidence="2">TT6</strain>
    </source>
</reference>
<feature type="region of interest" description="Disordered" evidence="1">
    <location>
        <begin position="54"/>
        <end position="98"/>
    </location>
</feature>
<evidence type="ECO:0000313" key="2">
    <source>
        <dbReference type="EMBL" id="QQP90903.1"/>
    </source>
</evidence>
<proteinExistence type="predicted"/>
<gene>
    <name evidence="2" type="ORF">IGS68_06680</name>
</gene>
<dbReference type="Proteomes" id="UP000595197">
    <property type="component" value="Chromosome"/>
</dbReference>
<keyword evidence="3" id="KW-1185">Reference proteome</keyword>